<keyword evidence="4" id="KW-0067">ATP-binding</keyword>
<proteinExistence type="predicted"/>
<evidence type="ECO:0000259" key="11">
    <source>
        <dbReference type="Pfam" id="PF08245"/>
    </source>
</evidence>
<dbReference type="Gene3D" id="3.90.190.20">
    <property type="entry name" value="Mur ligase, C-terminal domain"/>
    <property type="match status" value="1"/>
</dbReference>
<evidence type="ECO:0000313" key="12">
    <source>
        <dbReference type="EMBL" id="APG62439.1"/>
    </source>
</evidence>
<feature type="domain" description="Mur ligase C-terminal" evidence="10">
    <location>
        <begin position="315"/>
        <end position="448"/>
    </location>
</feature>
<dbReference type="GO" id="GO:0016881">
    <property type="term" value="F:acid-amino acid ligase activity"/>
    <property type="evidence" value="ECO:0007669"/>
    <property type="project" value="InterPro"/>
</dbReference>
<evidence type="ECO:0000259" key="10">
    <source>
        <dbReference type="Pfam" id="PF02875"/>
    </source>
</evidence>
<dbReference type="OrthoDB" id="9804126at2"/>
<organism evidence="12 13">
    <name type="scientific">Sphingorhabdus lutea</name>
    <dbReference type="NCBI Taxonomy" id="1913578"/>
    <lineage>
        <taxon>Bacteria</taxon>
        <taxon>Pseudomonadati</taxon>
        <taxon>Pseudomonadota</taxon>
        <taxon>Alphaproteobacteria</taxon>
        <taxon>Sphingomonadales</taxon>
        <taxon>Sphingomonadaceae</taxon>
        <taxon>Sphingorhabdus</taxon>
    </lineage>
</organism>
<dbReference type="GO" id="GO:0071555">
    <property type="term" value="P:cell wall organization"/>
    <property type="evidence" value="ECO:0007669"/>
    <property type="project" value="UniProtKB-KW"/>
</dbReference>
<reference evidence="12 13" key="1">
    <citation type="submission" date="2016-11" db="EMBL/GenBank/DDBJ databases">
        <title>Sphingorhabdus sp. LPB0140, isolated from marine environment.</title>
        <authorList>
            <person name="Kim E."/>
            <person name="Yi H."/>
        </authorList>
    </citation>
    <scope>NUCLEOTIDE SEQUENCE [LARGE SCALE GENOMIC DNA]</scope>
    <source>
        <strain evidence="12 13">LPB0140</strain>
    </source>
</reference>
<evidence type="ECO:0000256" key="7">
    <source>
        <dbReference type="ARBA" id="ARBA00023306"/>
    </source>
</evidence>
<accession>A0A1L3JBG5</accession>
<evidence type="ECO:0000256" key="8">
    <source>
        <dbReference type="ARBA" id="ARBA00023316"/>
    </source>
</evidence>
<evidence type="ECO:0000256" key="3">
    <source>
        <dbReference type="ARBA" id="ARBA00022741"/>
    </source>
</evidence>
<keyword evidence="7" id="KW-0131">Cell cycle</keyword>
<evidence type="ECO:0000256" key="6">
    <source>
        <dbReference type="ARBA" id="ARBA00022984"/>
    </source>
</evidence>
<dbReference type="Pfam" id="PF08245">
    <property type="entry name" value="Mur_ligase_M"/>
    <property type="match status" value="1"/>
</dbReference>
<dbReference type="SUPFAM" id="SSF53623">
    <property type="entry name" value="MurD-like peptide ligases, catalytic domain"/>
    <property type="match status" value="1"/>
</dbReference>
<dbReference type="PANTHER" id="PTHR43445:SF3">
    <property type="entry name" value="UDP-N-ACETYLMURAMATE--L-ALANINE LIGASE"/>
    <property type="match status" value="1"/>
</dbReference>
<dbReference type="GO" id="GO:0051301">
    <property type="term" value="P:cell division"/>
    <property type="evidence" value="ECO:0007669"/>
    <property type="project" value="UniProtKB-KW"/>
</dbReference>
<feature type="domain" description="Mur ligase N-terminal catalytic" evidence="9">
    <location>
        <begin position="6"/>
        <end position="107"/>
    </location>
</feature>
<evidence type="ECO:0000256" key="4">
    <source>
        <dbReference type="ARBA" id="ARBA00022840"/>
    </source>
</evidence>
<keyword evidence="6" id="KW-0573">Peptidoglycan synthesis</keyword>
<protein>
    <submittedName>
        <fullName evidence="12">UDP-N-acetylmuramate--alanine ligase</fullName>
    </submittedName>
</protein>
<name>A0A1L3JBG5_9SPHN</name>
<dbReference type="InterPro" id="IPR004101">
    <property type="entry name" value="Mur_ligase_C"/>
</dbReference>
<sequence length="470" mass="50651">MTKNTEYYFCGIGGSGMLPLATLVQRAGYLVKGSDRSYDQGRIADKFLWLQDEGIEIFPQDGSGITHKGQILVASAAVEDSVADVVAARKLGLARMTRAELLASLFNKSNLGVAIGGTSGKSTVTGMIGWIAHHCGLSPKIMNGAVMKNFISDKNRFASAISGDGEAFISEVDESDGSIALFNPQIAVLNNITLDHKSMEELHQLFGDFAAKAPHLIWNIDDVESRKLMDLRPHRGAVSFGFTNDADFCATNIILHPMAANFDLLYKDEIFKVALQVPGKHNIANALAAIAASMAMGIKLSDAIAAIGQFSGLRRRFEMVGTTNGITIIDDFGHNPDKIAATLSAMKSFNGRVIAFFQPHGFGPLRLMKDELAEVFAKYLTKDDQLIICDPVYFGGTVDKSVGTPQLVEAINAHQQVQARHIALREECGAYISAIAETGDRIAIMGARDDSLSLFAADMLEMLANSAKAD</sequence>
<dbReference type="SUPFAM" id="SSF53244">
    <property type="entry name" value="MurD-like peptide ligases, peptide-binding domain"/>
    <property type="match status" value="1"/>
</dbReference>
<dbReference type="InterPro" id="IPR050061">
    <property type="entry name" value="MurCDEF_pg_biosynth"/>
</dbReference>
<evidence type="ECO:0000313" key="13">
    <source>
        <dbReference type="Proteomes" id="UP000242561"/>
    </source>
</evidence>
<dbReference type="GO" id="GO:0009252">
    <property type="term" value="P:peptidoglycan biosynthetic process"/>
    <property type="evidence" value="ECO:0007669"/>
    <property type="project" value="UniProtKB-KW"/>
</dbReference>
<dbReference type="Pfam" id="PF01225">
    <property type="entry name" value="Mur_ligase"/>
    <property type="match status" value="1"/>
</dbReference>
<dbReference type="InterPro" id="IPR036615">
    <property type="entry name" value="Mur_ligase_C_dom_sf"/>
</dbReference>
<evidence type="ECO:0000256" key="5">
    <source>
        <dbReference type="ARBA" id="ARBA00022960"/>
    </source>
</evidence>
<keyword evidence="5" id="KW-0133">Cell shape</keyword>
<dbReference type="Gene3D" id="3.40.1190.10">
    <property type="entry name" value="Mur-like, catalytic domain"/>
    <property type="match status" value="1"/>
</dbReference>
<evidence type="ECO:0000259" key="9">
    <source>
        <dbReference type="Pfam" id="PF01225"/>
    </source>
</evidence>
<dbReference type="Proteomes" id="UP000242561">
    <property type="component" value="Chromosome"/>
</dbReference>
<dbReference type="GO" id="GO:0005524">
    <property type="term" value="F:ATP binding"/>
    <property type="evidence" value="ECO:0007669"/>
    <property type="project" value="UniProtKB-KW"/>
</dbReference>
<dbReference type="EMBL" id="CP018154">
    <property type="protein sequence ID" value="APG62439.1"/>
    <property type="molecule type" value="Genomic_DNA"/>
</dbReference>
<keyword evidence="13" id="KW-1185">Reference proteome</keyword>
<evidence type="ECO:0000256" key="1">
    <source>
        <dbReference type="ARBA" id="ARBA00022598"/>
    </source>
</evidence>
<dbReference type="InterPro" id="IPR013221">
    <property type="entry name" value="Mur_ligase_cen"/>
</dbReference>
<dbReference type="RefSeq" id="WP_072559093.1">
    <property type="nucleotide sequence ID" value="NZ_CP018154.1"/>
</dbReference>
<keyword evidence="8" id="KW-0961">Cell wall biogenesis/degradation</keyword>
<dbReference type="GO" id="GO:0008360">
    <property type="term" value="P:regulation of cell shape"/>
    <property type="evidence" value="ECO:0007669"/>
    <property type="project" value="UniProtKB-KW"/>
</dbReference>
<keyword evidence="3" id="KW-0547">Nucleotide-binding</keyword>
<dbReference type="STRING" id="1913578.LPB140_06135"/>
<dbReference type="AlphaFoldDB" id="A0A1L3JBG5"/>
<dbReference type="Gene3D" id="3.40.50.720">
    <property type="entry name" value="NAD(P)-binding Rossmann-like Domain"/>
    <property type="match status" value="1"/>
</dbReference>
<dbReference type="InterPro" id="IPR036565">
    <property type="entry name" value="Mur-like_cat_sf"/>
</dbReference>
<keyword evidence="2" id="KW-0132">Cell division</keyword>
<keyword evidence="1 12" id="KW-0436">Ligase</keyword>
<evidence type="ECO:0000256" key="2">
    <source>
        <dbReference type="ARBA" id="ARBA00022618"/>
    </source>
</evidence>
<feature type="domain" description="Mur ligase central" evidence="11">
    <location>
        <begin position="115"/>
        <end position="292"/>
    </location>
</feature>
<gene>
    <name evidence="12" type="ORF">LPB140_06135</name>
</gene>
<dbReference type="SUPFAM" id="SSF51984">
    <property type="entry name" value="MurCD N-terminal domain"/>
    <property type="match status" value="1"/>
</dbReference>
<dbReference type="Pfam" id="PF02875">
    <property type="entry name" value="Mur_ligase_C"/>
    <property type="match status" value="1"/>
</dbReference>
<dbReference type="KEGG" id="sphl:LPB140_06135"/>
<dbReference type="InterPro" id="IPR000713">
    <property type="entry name" value="Mur_ligase_N"/>
</dbReference>
<dbReference type="PANTHER" id="PTHR43445">
    <property type="entry name" value="UDP-N-ACETYLMURAMATE--L-ALANINE LIGASE-RELATED"/>
    <property type="match status" value="1"/>
</dbReference>